<dbReference type="AlphaFoldDB" id="A0A9D1PDB2"/>
<dbReference type="InterPro" id="IPR010722">
    <property type="entry name" value="BATS_dom"/>
</dbReference>
<dbReference type="GO" id="GO:0042364">
    <property type="term" value="P:water-soluble vitamin biosynthetic process"/>
    <property type="evidence" value="ECO:0007669"/>
    <property type="project" value="UniProtKB-ARBA"/>
</dbReference>
<keyword evidence="5 7" id="KW-0411">Iron-sulfur</keyword>
<evidence type="ECO:0000313" key="11">
    <source>
        <dbReference type="Proteomes" id="UP000886814"/>
    </source>
</evidence>
<evidence type="ECO:0000256" key="5">
    <source>
        <dbReference type="ARBA" id="ARBA00023014"/>
    </source>
</evidence>
<dbReference type="InterPro" id="IPR034422">
    <property type="entry name" value="HydE/PylB-like"/>
</dbReference>
<feature type="binding site" evidence="7">
    <location>
        <position position="75"/>
    </location>
    <ligand>
        <name>[4Fe-4S] cluster</name>
        <dbReference type="ChEBI" id="CHEBI:49883"/>
        <note>4Fe-4S-S-AdoMet</note>
    </ligand>
</feature>
<evidence type="ECO:0000256" key="6">
    <source>
        <dbReference type="ARBA" id="ARBA00034078"/>
    </source>
</evidence>
<evidence type="ECO:0000256" key="4">
    <source>
        <dbReference type="ARBA" id="ARBA00023004"/>
    </source>
</evidence>
<dbReference type="InterPro" id="IPR007197">
    <property type="entry name" value="rSAM"/>
</dbReference>
<dbReference type="SFLD" id="SFLDG01082">
    <property type="entry name" value="B12-binding_domain_containing"/>
    <property type="match status" value="1"/>
</dbReference>
<evidence type="ECO:0000256" key="8">
    <source>
        <dbReference type="PIRSR" id="PIRSR004762-2"/>
    </source>
</evidence>
<dbReference type="GO" id="GO:0016740">
    <property type="term" value="F:transferase activity"/>
    <property type="evidence" value="ECO:0007669"/>
    <property type="project" value="TreeGrafter"/>
</dbReference>
<dbReference type="SFLD" id="SFLDG01280">
    <property type="entry name" value="HydE/PylB-like"/>
    <property type="match status" value="1"/>
</dbReference>
<keyword evidence="3" id="KW-0479">Metal-binding</keyword>
<dbReference type="CDD" id="cd01335">
    <property type="entry name" value="Radical_SAM"/>
    <property type="match status" value="1"/>
</dbReference>
<dbReference type="EMBL" id="DXIQ01000038">
    <property type="protein sequence ID" value="HIV38620.1"/>
    <property type="molecule type" value="Genomic_DNA"/>
</dbReference>
<dbReference type="PIRSF" id="PIRSF004762">
    <property type="entry name" value="CHP00423"/>
    <property type="match status" value="1"/>
</dbReference>
<evidence type="ECO:0000313" key="10">
    <source>
        <dbReference type="EMBL" id="HIV38620.1"/>
    </source>
</evidence>
<evidence type="ECO:0000256" key="2">
    <source>
        <dbReference type="ARBA" id="ARBA00022691"/>
    </source>
</evidence>
<dbReference type="InterPro" id="IPR024021">
    <property type="entry name" value="FeFe-hyd_HydE_rSAM"/>
</dbReference>
<feature type="binding site" evidence="8">
    <location>
        <position position="191"/>
    </location>
    <ligand>
        <name>S-adenosyl-L-methionine</name>
        <dbReference type="ChEBI" id="CHEBI:59789"/>
    </ligand>
</feature>
<dbReference type="InterPro" id="IPR058240">
    <property type="entry name" value="rSAM_sf"/>
</dbReference>
<feature type="binding site" evidence="8">
    <location>
        <position position="171"/>
    </location>
    <ligand>
        <name>S-adenosyl-L-methionine</name>
        <dbReference type="ChEBI" id="CHEBI:59789"/>
    </ligand>
</feature>
<keyword evidence="1 7" id="KW-0004">4Fe-4S</keyword>
<dbReference type="SFLD" id="SFLDF00348">
    <property type="entry name" value="FeFe_hydrogenase_maturase_(Hyd"/>
    <property type="match status" value="1"/>
</dbReference>
<comment type="cofactor">
    <cofactor evidence="7">
        <name>[4Fe-4S] cluster</name>
        <dbReference type="ChEBI" id="CHEBI:49883"/>
    </cofactor>
    <text evidence="7">Binds 1 [4Fe-4S] cluster. The cluster is coordinated with 3 cysteines and an exchangeable S-adenosyl-L-methionine.</text>
</comment>
<protein>
    <submittedName>
        <fullName evidence="10">[FeFe] hydrogenase H-cluster radical SAM maturase HydE</fullName>
    </submittedName>
</protein>
<dbReference type="SMART" id="SM00876">
    <property type="entry name" value="BATS"/>
    <property type="match status" value="1"/>
</dbReference>
<dbReference type="Gene3D" id="3.20.20.70">
    <property type="entry name" value="Aldolase class I"/>
    <property type="match status" value="1"/>
</dbReference>
<dbReference type="GO" id="GO:0044272">
    <property type="term" value="P:sulfur compound biosynthetic process"/>
    <property type="evidence" value="ECO:0007669"/>
    <property type="project" value="UniProtKB-ARBA"/>
</dbReference>
<dbReference type="PROSITE" id="PS51918">
    <property type="entry name" value="RADICAL_SAM"/>
    <property type="match status" value="1"/>
</dbReference>
<dbReference type="SUPFAM" id="SSF102114">
    <property type="entry name" value="Radical SAM enzymes"/>
    <property type="match status" value="1"/>
</dbReference>
<dbReference type="InterPro" id="IPR013785">
    <property type="entry name" value="Aldolase_TIM"/>
</dbReference>
<feature type="binding site" evidence="7">
    <location>
        <position position="71"/>
    </location>
    <ligand>
        <name>[4Fe-4S] cluster</name>
        <dbReference type="ChEBI" id="CHEBI:49883"/>
        <note>4Fe-4S-S-AdoMet</note>
    </ligand>
</feature>
<dbReference type="SMART" id="SM00729">
    <property type="entry name" value="Elp3"/>
    <property type="match status" value="1"/>
</dbReference>
<proteinExistence type="predicted"/>
<dbReference type="PANTHER" id="PTHR43726:SF1">
    <property type="entry name" value="BIOTIN SYNTHASE"/>
    <property type="match status" value="1"/>
</dbReference>
<dbReference type="SFLD" id="SFLDG01060">
    <property type="entry name" value="BATS_domain_containing"/>
    <property type="match status" value="1"/>
</dbReference>
<keyword evidence="2 7" id="KW-0949">S-adenosyl-L-methionine</keyword>
<comment type="cofactor">
    <cofactor evidence="6">
        <name>[2Fe-2S] cluster</name>
        <dbReference type="ChEBI" id="CHEBI:190135"/>
    </cofactor>
</comment>
<keyword evidence="4 7" id="KW-0408">Iron</keyword>
<organism evidence="10 11">
    <name type="scientific">Candidatus Blautia stercorigallinarum</name>
    <dbReference type="NCBI Taxonomy" id="2838501"/>
    <lineage>
        <taxon>Bacteria</taxon>
        <taxon>Bacillati</taxon>
        <taxon>Bacillota</taxon>
        <taxon>Clostridia</taxon>
        <taxon>Lachnospirales</taxon>
        <taxon>Lachnospiraceae</taxon>
        <taxon>Blautia</taxon>
    </lineage>
</organism>
<feature type="domain" description="Radical SAM core" evidence="9">
    <location>
        <begin position="57"/>
        <end position="279"/>
    </location>
</feature>
<dbReference type="PANTHER" id="PTHR43726">
    <property type="entry name" value="3-METHYLORNITHINE SYNTHASE"/>
    <property type="match status" value="1"/>
</dbReference>
<reference evidence="10" key="2">
    <citation type="submission" date="2021-04" db="EMBL/GenBank/DDBJ databases">
        <authorList>
            <person name="Gilroy R."/>
        </authorList>
    </citation>
    <scope>NUCLEOTIDE SEQUENCE</scope>
    <source>
        <strain evidence="10">CHK195-9823</strain>
    </source>
</reference>
<dbReference type="SFLD" id="SFLDS00029">
    <property type="entry name" value="Radical_SAM"/>
    <property type="match status" value="1"/>
</dbReference>
<evidence type="ECO:0000256" key="1">
    <source>
        <dbReference type="ARBA" id="ARBA00022485"/>
    </source>
</evidence>
<dbReference type="GO" id="GO:0046872">
    <property type="term" value="F:metal ion binding"/>
    <property type="evidence" value="ECO:0007669"/>
    <property type="project" value="UniProtKB-KW"/>
</dbReference>
<evidence type="ECO:0000256" key="3">
    <source>
        <dbReference type="ARBA" id="ARBA00022723"/>
    </source>
</evidence>
<sequence>MENKISDSQFRECAEKLSEGRHLTKEQWRILLEGRSKERRKELARRASDLRDRIYGKRIFIRGLIEFTNYCKNDCYYCGIRRSNRNASRYRLTREQILDCCRAGYELGFRTFVLQGGEDPYFNDERMAEIIRAIRKEFPRCAITLSIGEKEKESYALFKKAGADRYLLRHETADEDHYRKLHPPELSLSHRIRCLETLKELGYQTGAGIMVGSPGQTTQTLIEDMEFLERLQPEMVGIGPFIPHHDTPFKGEPQGGLELTLYLLSLIRLLLPRVLLPATTALGTIDPVGREMGVLAGANVVMPNLSPENVREKYLLYDNKIHTGKEAAECLDALRESMKAIGYDVVVDRGDFLREDMK</sequence>
<gene>
    <name evidence="10" type="primary">hydE</name>
    <name evidence="10" type="ORF">H9747_06410</name>
</gene>
<evidence type="ECO:0000259" key="9">
    <source>
        <dbReference type="PROSITE" id="PS51918"/>
    </source>
</evidence>
<feature type="binding site" evidence="8">
    <location>
        <position position="146"/>
    </location>
    <ligand>
        <name>(3R)-3-methyl-D-ornithine</name>
        <dbReference type="ChEBI" id="CHEBI:64642"/>
    </ligand>
</feature>
<name>A0A9D1PDB2_9FIRM</name>
<reference evidence="10" key="1">
    <citation type="journal article" date="2021" name="PeerJ">
        <title>Extensive microbial diversity within the chicken gut microbiome revealed by metagenomics and culture.</title>
        <authorList>
            <person name="Gilroy R."/>
            <person name="Ravi A."/>
            <person name="Getino M."/>
            <person name="Pursley I."/>
            <person name="Horton D.L."/>
            <person name="Alikhan N.F."/>
            <person name="Baker D."/>
            <person name="Gharbi K."/>
            <person name="Hall N."/>
            <person name="Watson M."/>
            <person name="Adriaenssens E.M."/>
            <person name="Foster-Nyarko E."/>
            <person name="Jarju S."/>
            <person name="Secka A."/>
            <person name="Antonio M."/>
            <person name="Oren A."/>
            <person name="Chaudhuri R.R."/>
            <person name="La Ragione R."/>
            <person name="Hildebrand F."/>
            <person name="Pallen M.J."/>
        </authorList>
    </citation>
    <scope>NUCLEOTIDE SEQUENCE</scope>
    <source>
        <strain evidence="10">CHK195-9823</strain>
    </source>
</reference>
<feature type="binding site" evidence="7">
    <location>
        <position position="78"/>
    </location>
    <ligand>
        <name>[4Fe-4S] cluster</name>
        <dbReference type="ChEBI" id="CHEBI:49883"/>
        <note>4Fe-4S-S-AdoMet</note>
    </ligand>
</feature>
<comment type="caution">
    <text evidence="10">The sequence shown here is derived from an EMBL/GenBank/DDBJ whole genome shotgun (WGS) entry which is preliminary data.</text>
</comment>
<dbReference type="Pfam" id="PF04055">
    <property type="entry name" value="Radical_SAM"/>
    <property type="match status" value="1"/>
</dbReference>
<dbReference type="NCBIfam" id="TIGR03956">
    <property type="entry name" value="rSAM_HydE"/>
    <property type="match status" value="1"/>
</dbReference>
<dbReference type="InterPro" id="IPR006638">
    <property type="entry name" value="Elp3/MiaA/NifB-like_rSAM"/>
</dbReference>
<dbReference type="Proteomes" id="UP000886814">
    <property type="component" value="Unassembled WGS sequence"/>
</dbReference>
<dbReference type="GO" id="GO:0051539">
    <property type="term" value="F:4 iron, 4 sulfur cluster binding"/>
    <property type="evidence" value="ECO:0007669"/>
    <property type="project" value="UniProtKB-KW"/>
</dbReference>
<evidence type="ECO:0000256" key="7">
    <source>
        <dbReference type="PIRSR" id="PIRSR004762-1"/>
    </source>
</evidence>
<accession>A0A9D1PDB2</accession>